<keyword evidence="5" id="KW-0820">tRNA-binding</keyword>
<dbReference type="GO" id="GO:0003735">
    <property type="term" value="F:structural constituent of ribosome"/>
    <property type="evidence" value="ECO:0007669"/>
    <property type="project" value="InterPro"/>
</dbReference>
<protein>
    <recommendedName>
        <fullName evidence="4 5">Large ribosomal subunit protein uL5</fullName>
    </recommendedName>
</protein>
<comment type="caution">
    <text evidence="9">The sequence shown here is derived from an EMBL/GenBank/DDBJ whole genome shotgun (WGS) entry which is preliminary data.</text>
</comment>
<dbReference type="SUPFAM" id="SSF55282">
    <property type="entry name" value="RL5-like"/>
    <property type="match status" value="1"/>
</dbReference>
<sequence>METLYKEYKNRIKKELMKELGLSSAYQVPDLVKVTLNMGVGSYKDNKEYLKEAEEDLTLIAGQKALPRPSKKAVSGFKLRQGEIIGFSVTLRGEKAWSFIEKLTKIVLPRVRDFKGVSTTSFDGAGNYSLGIEEHFVFPEVNAEKVKYLKGLQINIVTSTKSDKEAKLFLEKIGMPFKKKVKK</sequence>
<name>A0A7V5MH57_UNCKA</name>
<dbReference type="InterPro" id="IPR031309">
    <property type="entry name" value="Ribosomal_uL5_C"/>
</dbReference>
<evidence type="ECO:0000256" key="5">
    <source>
        <dbReference type="HAMAP-Rule" id="MF_01333"/>
    </source>
</evidence>
<dbReference type="PIRSF" id="PIRSF002161">
    <property type="entry name" value="Ribosomal_L5"/>
    <property type="match status" value="1"/>
</dbReference>
<dbReference type="InterPro" id="IPR031310">
    <property type="entry name" value="Ribosomal_uL5_N"/>
</dbReference>
<evidence type="ECO:0000313" key="9">
    <source>
        <dbReference type="EMBL" id="HHH14251.1"/>
    </source>
</evidence>
<dbReference type="InterPro" id="IPR020930">
    <property type="entry name" value="Ribosomal_uL5_bac-type"/>
</dbReference>
<keyword evidence="3 5" id="KW-0687">Ribonucleoprotein</keyword>
<dbReference type="Proteomes" id="UP000886106">
    <property type="component" value="Unassembled WGS sequence"/>
</dbReference>
<accession>A0A7V5MH57</accession>
<organism evidence="9">
    <name type="scientific">candidate division WWE3 bacterium</name>
    <dbReference type="NCBI Taxonomy" id="2053526"/>
    <lineage>
        <taxon>Bacteria</taxon>
        <taxon>Katanobacteria</taxon>
    </lineage>
</organism>
<comment type="function">
    <text evidence="5">This is 1 of the proteins that bind and probably mediate the attachment of the 5S RNA into the large ribosomal subunit, where it forms part of the central protuberance. In the 70S ribosome it contacts protein S13 of the 30S subunit (bridge B1b), connecting the 2 subunits; this bridge is implicated in subunit movement. Contacts the P site tRNA; the 5S rRNA and some of its associated proteins might help stabilize positioning of ribosome-bound tRNAs.</text>
</comment>
<reference evidence="9" key="1">
    <citation type="journal article" date="2020" name="mSystems">
        <title>Genome- and Community-Level Interaction Insights into Carbon Utilization and Element Cycling Functions of Hydrothermarchaeota in Hydrothermal Sediment.</title>
        <authorList>
            <person name="Zhou Z."/>
            <person name="Liu Y."/>
            <person name="Xu W."/>
            <person name="Pan J."/>
            <person name="Luo Z.H."/>
            <person name="Li M."/>
        </authorList>
    </citation>
    <scope>NUCLEOTIDE SEQUENCE [LARGE SCALE GENOMIC DNA]</scope>
    <source>
        <strain evidence="9">HyVt-517</strain>
    </source>
</reference>
<dbReference type="GO" id="GO:0000049">
    <property type="term" value="F:tRNA binding"/>
    <property type="evidence" value="ECO:0007669"/>
    <property type="project" value="UniProtKB-UniRule"/>
</dbReference>
<dbReference type="HAMAP" id="MF_01333_B">
    <property type="entry name" value="Ribosomal_uL5_B"/>
    <property type="match status" value="1"/>
</dbReference>
<dbReference type="PANTHER" id="PTHR11994">
    <property type="entry name" value="60S RIBOSOMAL PROTEIN L11-RELATED"/>
    <property type="match status" value="1"/>
</dbReference>
<gene>
    <name evidence="5" type="primary">rplE</name>
    <name evidence="9" type="ORF">ENJ78_00910</name>
</gene>
<dbReference type="AlphaFoldDB" id="A0A7V5MH57"/>
<dbReference type="EMBL" id="DRNS01000069">
    <property type="protein sequence ID" value="HHH14251.1"/>
    <property type="molecule type" value="Genomic_DNA"/>
</dbReference>
<dbReference type="GO" id="GO:1990904">
    <property type="term" value="C:ribonucleoprotein complex"/>
    <property type="evidence" value="ECO:0007669"/>
    <property type="project" value="UniProtKB-KW"/>
</dbReference>
<feature type="domain" description="Large ribosomal subunit protein uL5 C-terminal" evidence="8">
    <location>
        <begin position="85"/>
        <end position="177"/>
    </location>
</feature>
<evidence type="ECO:0000256" key="1">
    <source>
        <dbReference type="ARBA" id="ARBA00008553"/>
    </source>
</evidence>
<dbReference type="Pfam" id="PF00673">
    <property type="entry name" value="Ribosomal_L5_C"/>
    <property type="match status" value="1"/>
</dbReference>
<proteinExistence type="inferred from homology"/>
<evidence type="ECO:0000259" key="8">
    <source>
        <dbReference type="Pfam" id="PF00673"/>
    </source>
</evidence>
<comment type="similarity">
    <text evidence="1 5 6">Belongs to the universal ribosomal protein uL5 family.</text>
</comment>
<comment type="subunit">
    <text evidence="5">Part of the 50S ribosomal subunit; part of the 5S rRNA/L5/L18/L25 subcomplex. Contacts the 5S rRNA and the P site tRNA. Forms a bridge to the 30S subunit in the 70S ribosome.</text>
</comment>
<dbReference type="FunFam" id="3.30.1440.10:FF:000001">
    <property type="entry name" value="50S ribosomal protein L5"/>
    <property type="match status" value="1"/>
</dbReference>
<dbReference type="GO" id="GO:0006412">
    <property type="term" value="P:translation"/>
    <property type="evidence" value="ECO:0007669"/>
    <property type="project" value="UniProtKB-UniRule"/>
</dbReference>
<dbReference type="Gene3D" id="3.30.1440.10">
    <property type="match status" value="1"/>
</dbReference>
<dbReference type="Pfam" id="PF00281">
    <property type="entry name" value="Ribosomal_L5"/>
    <property type="match status" value="1"/>
</dbReference>
<dbReference type="GO" id="GO:0005840">
    <property type="term" value="C:ribosome"/>
    <property type="evidence" value="ECO:0007669"/>
    <property type="project" value="UniProtKB-KW"/>
</dbReference>
<dbReference type="InterPro" id="IPR022803">
    <property type="entry name" value="Ribosomal_uL5_dom_sf"/>
</dbReference>
<feature type="domain" description="Large ribosomal subunit protein uL5 N-terminal" evidence="7">
    <location>
        <begin position="26"/>
        <end position="80"/>
    </location>
</feature>
<dbReference type="GO" id="GO:0019843">
    <property type="term" value="F:rRNA binding"/>
    <property type="evidence" value="ECO:0007669"/>
    <property type="project" value="UniProtKB-UniRule"/>
</dbReference>
<keyword evidence="5" id="KW-0699">rRNA-binding</keyword>
<keyword evidence="5" id="KW-0694">RNA-binding</keyword>
<keyword evidence="2 5" id="KW-0689">Ribosomal protein</keyword>
<evidence type="ECO:0000256" key="6">
    <source>
        <dbReference type="RuleBase" id="RU003930"/>
    </source>
</evidence>
<evidence type="ECO:0000256" key="2">
    <source>
        <dbReference type="ARBA" id="ARBA00022980"/>
    </source>
</evidence>
<evidence type="ECO:0000259" key="7">
    <source>
        <dbReference type="Pfam" id="PF00281"/>
    </source>
</evidence>
<evidence type="ECO:0000256" key="4">
    <source>
        <dbReference type="ARBA" id="ARBA00035245"/>
    </source>
</evidence>
<dbReference type="NCBIfam" id="NF000585">
    <property type="entry name" value="PRK00010.1"/>
    <property type="match status" value="1"/>
</dbReference>
<dbReference type="InterPro" id="IPR002132">
    <property type="entry name" value="Ribosomal_uL5"/>
</dbReference>
<evidence type="ECO:0000256" key="3">
    <source>
        <dbReference type="ARBA" id="ARBA00023274"/>
    </source>
</evidence>